<dbReference type="GO" id="GO:0016887">
    <property type="term" value="F:ATP hydrolysis activity"/>
    <property type="evidence" value="ECO:0007669"/>
    <property type="project" value="InterPro"/>
</dbReference>
<dbReference type="Pfam" id="PF00004">
    <property type="entry name" value="AAA"/>
    <property type="match status" value="1"/>
</dbReference>
<dbReference type="InterPro" id="IPR003593">
    <property type="entry name" value="AAA+_ATPase"/>
</dbReference>
<dbReference type="InterPro" id="IPR003960">
    <property type="entry name" value="ATPase_AAA_CS"/>
</dbReference>
<keyword evidence="11" id="KW-1185">Reference proteome</keyword>
<evidence type="ECO:0000256" key="2">
    <source>
        <dbReference type="ARBA" id="ARBA00006914"/>
    </source>
</evidence>
<gene>
    <name evidence="10" type="ORF">C4D60_Mb03t01260</name>
</gene>
<dbReference type="InterPro" id="IPR015415">
    <property type="entry name" value="Spast_Vps4_C"/>
</dbReference>
<dbReference type="GO" id="GO:0005524">
    <property type="term" value="F:ATP binding"/>
    <property type="evidence" value="ECO:0007669"/>
    <property type="project" value="UniProtKB-KW"/>
</dbReference>
<dbReference type="Gene3D" id="1.10.8.60">
    <property type="match status" value="1"/>
</dbReference>
<dbReference type="FunFam" id="1.10.8.60:FF:000015">
    <property type="entry name" value="vacuolar protein sorting-associated protein 4A"/>
    <property type="match status" value="1"/>
</dbReference>
<comment type="similarity">
    <text evidence="2">Belongs to the AAA ATPase family.</text>
</comment>
<dbReference type="CDD" id="cd19521">
    <property type="entry name" value="RecA-like_VPS4"/>
    <property type="match status" value="1"/>
</dbReference>
<dbReference type="EMBL" id="PYDT01000006">
    <property type="protein sequence ID" value="THU57223.1"/>
    <property type="molecule type" value="Genomic_DNA"/>
</dbReference>
<comment type="subcellular location">
    <subcellularLocation>
        <location evidence="1">Endosome membrane</location>
        <topology evidence="1">Peripheral membrane protein</topology>
    </subcellularLocation>
</comment>
<dbReference type="Proteomes" id="UP000317650">
    <property type="component" value="Chromosome 3"/>
</dbReference>
<dbReference type="SMART" id="SM00745">
    <property type="entry name" value="MIT"/>
    <property type="match status" value="1"/>
</dbReference>
<proteinExistence type="inferred from homology"/>
<dbReference type="Pfam" id="PF09336">
    <property type="entry name" value="Vps4_C"/>
    <property type="match status" value="1"/>
</dbReference>
<dbReference type="Gene3D" id="1.20.58.80">
    <property type="entry name" value="Phosphotransferase system, lactose/cellobiose-type IIA subunit"/>
    <property type="match status" value="1"/>
</dbReference>
<dbReference type="SUPFAM" id="SSF116846">
    <property type="entry name" value="MIT domain"/>
    <property type="match status" value="1"/>
</dbReference>
<dbReference type="GO" id="GO:0034599">
    <property type="term" value="P:cellular response to oxidative stress"/>
    <property type="evidence" value="ECO:0007669"/>
    <property type="project" value="TreeGrafter"/>
</dbReference>
<dbReference type="FunFam" id="3.40.50.300:FF:000043">
    <property type="entry name" value="Vacuolar protein sorting-associated protein 4"/>
    <property type="match status" value="1"/>
</dbReference>
<reference evidence="10 11" key="1">
    <citation type="journal article" date="2019" name="Nat. Plants">
        <title>Genome sequencing of Musa balbisiana reveals subgenome evolution and function divergence in polyploid bananas.</title>
        <authorList>
            <person name="Yao X."/>
        </authorList>
    </citation>
    <scope>NUCLEOTIDE SEQUENCE [LARGE SCALE GENOMIC DNA]</scope>
    <source>
        <strain evidence="11">cv. DH-PKW</strain>
        <tissue evidence="10">Leaves</tissue>
    </source>
</reference>
<dbReference type="SMART" id="SM00382">
    <property type="entry name" value="AAA"/>
    <property type="match status" value="1"/>
</dbReference>
<evidence type="ECO:0000256" key="6">
    <source>
        <dbReference type="ARBA" id="ARBA00023136"/>
    </source>
</evidence>
<name>A0A4S8J6Q1_MUSBA</name>
<evidence type="ECO:0000256" key="3">
    <source>
        <dbReference type="ARBA" id="ARBA00022741"/>
    </source>
</evidence>
<organism evidence="10 11">
    <name type="scientific">Musa balbisiana</name>
    <name type="common">Banana</name>
    <dbReference type="NCBI Taxonomy" id="52838"/>
    <lineage>
        <taxon>Eukaryota</taxon>
        <taxon>Viridiplantae</taxon>
        <taxon>Streptophyta</taxon>
        <taxon>Embryophyta</taxon>
        <taxon>Tracheophyta</taxon>
        <taxon>Spermatophyta</taxon>
        <taxon>Magnoliopsida</taxon>
        <taxon>Liliopsida</taxon>
        <taxon>Zingiberales</taxon>
        <taxon>Musaceae</taxon>
        <taxon>Musa</taxon>
    </lineage>
</organism>
<accession>A0A4S8J6Q1</accession>
<dbReference type="CDD" id="cd02678">
    <property type="entry name" value="MIT_VPS4"/>
    <property type="match status" value="1"/>
</dbReference>
<dbReference type="InterPro" id="IPR027417">
    <property type="entry name" value="P-loop_NTPase"/>
</dbReference>
<comment type="caution">
    <text evidence="10">The sequence shown here is derived from an EMBL/GenBank/DDBJ whole genome shotgun (WGS) entry which is preliminary data.</text>
</comment>
<dbReference type="InterPro" id="IPR041569">
    <property type="entry name" value="AAA_lid_3"/>
</dbReference>
<dbReference type="Pfam" id="PF17862">
    <property type="entry name" value="AAA_lid_3"/>
    <property type="match status" value="1"/>
</dbReference>
<keyword evidence="4" id="KW-0967">Endosome</keyword>
<keyword evidence="6" id="KW-0472">Membrane</keyword>
<evidence type="ECO:0000256" key="4">
    <source>
        <dbReference type="ARBA" id="ARBA00022753"/>
    </source>
</evidence>
<evidence type="ECO:0000256" key="7">
    <source>
        <dbReference type="SAM" id="MobiDB-lite"/>
    </source>
</evidence>
<evidence type="ECO:0000256" key="5">
    <source>
        <dbReference type="ARBA" id="ARBA00022840"/>
    </source>
</evidence>
<dbReference type="SUPFAM" id="SSF52540">
    <property type="entry name" value="P-loop containing nucleoside triphosphate hydrolases"/>
    <property type="match status" value="1"/>
</dbReference>
<dbReference type="GO" id="GO:0010008">
    <property type="term" value="C:endosome membrane"/>
    <property type="evidence" value="ECO:0007669"/>
    <property type="project" value="UniProtKB-SubCell"/>
</dbReference>
<dbReference type="STRING" id="52838.A0A4S8J6Q1"/>
<dbReference type="PROSITE" id="PS00674">
    <property type="entry name" value="AAA"/>
    <property type="match status" value="1"/>
</dbReference>
<evidence type="ECO:0000313" key="10">
    <source>
        <dbReference type="EMBL" id="THU57223.1"/>
    </source>
</evidence>
<evidence type="ECO:0000256" key="1">
    <source>
        <dbReference type="ARBA" id="ARBA00004481"/>
    </source>
</evidence>
<dbReference type="InterPro" id="IPR007330">
    <property type="entry name" value="MIT_dom"/>
</dbReference>
<evidence type="ECO:0000259" key="8">
    <source>
        <dbReference type="SMART" id="SM00382"/>
    </source>
</evidence>
<evidence type="ECO:0000259" key="9">
    <source>
        <dbReference type="SMART" id="SM00745"/>
    </source>
</evidence>
<dbReference type="GO" id="GO:0010150">
    <property type="term" value="P:leaf senescence"/>
    <property type="evidence" value="ECO:0007669"/>
    <property type="project" value="InterPro"/>
</dbReference>
<dbReference type="InterPro" id="IPR045253">
    <property type="entry name" value="VPS4_MIT"/>
</dbReference>
<evidence type="ECO:0000313" key="11">
    <source>
        <dbReference type="Proteomes" id="UP000317650"/>
    </source>
</evidence>
<dbReference type="InterPro" id="IPR044973">
    <property type="entry name" value="AAF-like"/>
</dbReference>
<feature type="region of interest" description="Disordered" evidence="7">
    <location>
        <begin position="74"/>
        <end position="110"/>
    </location>
</feature>
<dbReference type="FunFam" id="1.20.58.80:FF:000007">
    <property type="entry name" value="Suppressor of K+ transport growth defect 1"/>
    <property type="match status" value="1"/>
</dbReference>
<dbReference type="Gene3D" id="3.40.50.300">
    <property type="entry name" value="P-loop containing nucleotide triphosphate hydrolases"/>
    <property type="match status" value="1"/>
</dbReference>
<dbReference type="InterPro" id="IPR016024">
    <property type="entry name" value="ARM-type_fold"/>
</dbReference>
<dbReference type="SUPFAM" id="SSF48371">
    <property type="entry name" value="ARM repeat"/>
    <property type="match status" value="1"/>
</dbReference>
<feature type="domain" description="AAA+ ATPase" evidence="8">
    <location>
        <begin position="162"/>
        <end position="298"/>
    </location>
</feature>
<dbReference type="Pfam" id="PF04212">
    <property type="entry name" value="MIT"/>
    <property type="match status" value="1"/>
</dbReference>
<feature type="domain" description="MIT" evidence="9">
    <location>
        <begin position="2"/>
        <end position="80"/>
    </location>
</feature>
<dbReference type="InterPro" id="IPR036181">
    <property type="entry name" value="MIT_dom_sf"/>
</dbReference>
<dbReference type="GO" id="GO:0009507">
    <property type="term" value="C:chloroplast"/>
    <property type="evidence" value="ECO:0007669"/>
    <property type="project" value="TreeGrafter"/>
</dbReference>
<evidence type="ECO:0008006" key="12">
    <source>
        <dbReference type="Google" id="ProtNLM"/>
    </source>
</evidence>
<dbReference type="PANTHER" id="PTHR36725:SF1">
    <property type="entry name" value="SENESCENCE-ASSOCIATED PROTEIN AAF, CHLOROLPLASTIC"/>
    <property type="match status" value="1"/>
</dbReference>
<protein>
    <recommendedName>
        <fullName evidence="12">Vesicle-fusing ATPase</fullName>
    </recommendedName>
</protein>
<sequence length="925" mass="102560">MYSNFKEQAIEYVKQAVHEDNAGNYVKAFPLYMNALEYFRTHLKYEKNPKIKEAITQKFTEYLRRAEEIRAVLDEGGSGPAANGDAAVATRPKTKPKDGDGNGGEDPDQAKLRAGLTSAIITEKPNVKWNDVAGLESAKQALQEAVILPVKFPQFFTGKRRPWRAFLLYGPPGTGKSYLAKAVATEAESTFFSISSSDLVSKWMGESEKLVSNLFQMARENAPSIIFIDEIDSLCGQRGEGNESEASRRIKTELLVQMQGVGNNDQKVLVLAATNTPYALDQAIRRRFDKRIYIPLPDLKARQHMFKVHLGDTPHNLTESDFENLARHTEGFSGSDIAVCVKDVLFEPVRKAQDAMHFYKSSDGMWLPCGPRHPGAVQTTLQELAAKGLADKILPPPITKIDFDKVLSRQRPTVSKADLETPINPILVARAGPHAQLVAAVASPSILVASHFLSLSLTLLRHPHSRSFYCLARPLFASSPFHRRCIQLSATMASKVSGRMTVTEQRGFLCSFSNSWHHIGSAPMSKTIDFKKLCHGQFWSARICSSFEGFWRISPQYCMHSKGHKVICYSTGTHSSETKECTRSSEDCENASRDHLEDGHCGGYASHSSQGLAEACRFVYNDAKYVNERARNDIILLSRGITRLNDRARQDVAVLGLGFLKLDARARKDTEKIKIDLGVKEKAAHLHRIATILKRAADKHWSDGALEADLRRANVIVRRRAMEDAYMALKFIRNIHDMMANKLYQMPPKEGCFLMSDKMGFITLEKNGKALDLFAGEVTTDRIHAIQDAYLSMASALSEADGIDYTDPEELELLVATLIDLDAMDGKSSVSLLAECSSSPDVNTRKALANALATAPSMWILGNAGMGALQRLAQDSNHAVAAAASKAINELKQQWELEEGDSLRFMMNQCSQEEDTDDTNEEADS</sequence>
<dbReference type="InterPro" id="IPR003959">
    <property type="entry name" value="ATPase_AAA_core"/>
</dbReference>
<dbReference type="AlphaFoldDB" id="A0A4S8J6Q1"/>
<dbReference type="PANTHER" id="PTHR36725">
    <property type="entry name" value="SENESCENCE-ASSOCIATED PROTEIN AAF, CHLOROLPLASTIC"/>
    <property type="match status" value="1"/>
</dbReference>
<keyword evidence="3" id="KW-0547">Nucleotide-binding</keyword>
<keyword evidence="5" id="KW-0067">ATP-binding</keyword>